<accession>A0AAD2JXB6</accession>
<dbReference type="EMBL" id="CAVNYO010000116">
    <property type="protein sequence ID" value="CAK5267027.1"/>
    <property type="molecule type" value="Genomic_DNA"/>
</dbReference>
<comment type="caution">
    <text evidence="2">The sequence shown here is derived from an EMBL/GenBank/DDBJ whole genome shotgun (WGS) entry which is preliminary data.</text>
</comment>
<organism evidence="2 3">
    <name type="scientific">Mycena citricolor</name>
    <dbReference type="NCBI Taxonomy" id="2018698"/>
    <lineage>
        <taxon>Eukaryota</taxon>
        <taxon>Fungi</taxon>
        <taxon>Dikarya</taxon>
        <taxon>Basidiomycota</taxon>
        <taxon>Agaricomycotina</taxon>
        <taxon>Agaricomycetes</taxon>
        <taxon>Agaricomycetidae</taxon>
        <taxon>Agaricales</taxon>
        <taxon>Marasmiineae</taxon>
        <taxon>Mycenaceae</taxon>
        <taxon>Mycena</taxon>
    </lineage>
</organism>
<feature type="transmembrane region" description="Helical" evidence="1">
    <location>
        <begin position="6"/>
        <end position="27"/>
    </location>
</feature>
<proteinExistence type="predicted"/>
<evidence type="ECO:0000313" key="2">
    <source>
        <dbReference type="EMBL" id="CAK5267027.1"/>
    </source>
</evidence>
<keyword evidence="1" id="KW-0812">Transmembrane</keyword>
<name>A0AAD2JXB6_9AGAR</name>
<sequence length="54" mass="6528">MLLFPQVYDAFFQFKVLVVLWSVYYTFKEFILMEAVTDEPFQIQAIMALAYHRD</sequence>
<keyword evidence="1" id="KW-1133">Transmembrane helix</keyword>
<reference evidence="2" key="1">
    <citation type="submission" date="2023-11" db="EMBL/GenBank/DDBJ databases">
        <authorList>
            <person name="De Vega J J."/>
            <person name="De Vega J J."/>
        </authorList>
    </citation>
    <scope>NUCLEOTIDE SEQUENCE</scope>
</reference>
<evidence type="ECO:0000313" key="3">
    <source>
        <dbReference type="Proteomes" id="UP001295794"/>
    </source>
</evidence>
<protein>
    <submittedName>
        <fullName evidence="2">Uncharacterized protein</fullName>
    </submittedName>
</protein>
<keyword evidence="3" id="KW-1185">Reference proteome</keyword>
<dbReference type="AlphaFoldDB" id="A0AAD2JXB6"/>
<dbReference type="Proteomes" id="UP001295794">
    <property type="component" value="Unassembled WGS sequence"/>
</dbReference>
<gene>
    <name evidence="2" type="ORF">MYCIT1_LOCUS9203</name>
</gene>
<evidence type="ECO:0000256" key="1">
    <source>
        <dbReference type="SAM" id="Phobius"/>
    </source>
</evidence>
<keyword evidence="1" id="KW-0472">Membrane</keyword>